<feature type="non-terminal residue" evidence="1">
    <location>
        <position position="1"/>
    </location>
</feature>
<accession>A0A8J2LNZ0</accession>
<dbReference type="Proteomes" id="UP000708208">
    <property type="component" value="Unassembled WGS sequence"/>
</dbReference>
<name>A0A8J2LNZ0_9HEXA</name>
<comment type="caution">
    <text evidence="1">The sequence shown here is derived from an EMBL/GenBank/DDBJ whole genome shotgun (WGS) entry which is preliminary data.</text>
</comment>
<dbReference type="AlphaFoldDB" id="A0A8J2LNZ0"/>
<gene>
    <name evidence="1" type="ORF">AFUS01_LOCUS36641</name>
</gene>
<evidence type="ECO:0000313" key="2">
    <source>
        <dbReference type="Proteomes" id="UP000708208"/>
    </source>
</evidence>
<dbReference type="EMBL" id="CAJVCH010540403">
    <property type="protein sequence ID" value="CAG7826594.1"/>
    <property type="molecule type" value="Genomic_DNA"/>
</dbReference>
<organism evidence="1 2">
    <name type="scientific">Allacma fusca</name>
    <dbReference type="NCBI Taxonomy" id="39272"/>
    <lineage>
        <taxon>Eukaryota</taxon>
        <taxon>Metazoa</taxon>
        <taxon>Ecdysozoa</taxon>
        <taxon>Arthropoda</taxon>
        <taxon>Hexapoda</taxon>
        <taxon>Collembola</taxon>
        <taxon>Symphypleona</taxon>
        <taxon>Sminthuridae</taxon>
        <taxon>Allacma</taxon>
    </lineage>
</organism>
<reference evidence="1" key="1">
    <citation type="submission" date="2021-06" db="EMBL/GenBank/DDBJ databases">
        <authorList>
            <person name="Hodson N. C."/>
            <person name="Mongue J. A."/>
            <person name="Jaron S. K."/>
        </authorList>
    </citation>
    <scope>NUCLEOTIDE SEQUENCE</scope>
</reference>
<evidence type="ECO:0000313" key="1">
    <source>
        <dbReference type="EMBL" id="CAG7826594.1"/>
    </source>
</evidence>
<keyword evidence="2" id="KW-1185">Reference proteome</keyword>
<sequence length="139" mass="15276">SDDEETMLTSEPSSPGPITTALAKMEIEHVSSPTSIFQTDHHGVTEDTAMVTPMNLTSMETQLVTLNSDTLQVSEETSPCHNKDVQHYPKIPALMSLIIDPPPSGPNKSTRSILFPTSPTPSKFIPDTIKEKLYYVLHL</sequence>
<protein>
    <submittedName>
        <fullName evidence="1">Uncharacterized protein</fullName>
    </submittedName>
</protein>
<proteinExistence type="predicted"/>